<evidence type="ECO:0000313" key="1">
    <source>
        <dbReference type="EMBL" id="KAF9335550.1"/>
    </source>
</evidence>
<name>A0A9P5SQL0_9FUNG</name>
<dbReference type="InterPro" id="IPR036038">
    <property type="entry name" value="Aminotransferase-like"/>
</dbReference>
<dbReference type="Pfam" id="PF01063">
    <property type="entry name" value="Aminotran_4"/>
    <property type="match status" value="1"/>
</dbReference>
<evidence type="ECO:0000313" key="2">
    <source>
        <dbReference type="Proteomes" id="UP000696485"/>
    </source>
</evidence>
<dbReference type="InterPro" id="IPR043132">
    <property type="entry name" value="BCAT-like_C"/>
</dbReference>
<comment type="caution">
    <text evidence="1">The sequence shown here is derived from an EMBL/GenBank/DDBJ whole genome shotgun (WGS) entry which is preliminary data.</text>
</comment>
<accession>A0A9P5SQL0</accession>
<dbReference type="EMBL" id="JAAAUY010000095">
    <property type="protein sequence ID" value="KAF9335550.1"/>
    <property type="molecule type" value="Genomic_DNA"/>
</dbReference>
<dbReference type="SUPFAM" id="SSF56752">
    <property type="entry name" value="D-aminoacid aminotransferase-like PLP-dependent enzymes"/>
    <property type="match status" value="1"/>
</dbReference>
<keyword evidence="2" id="KW-1185">Reference proteome</keyword>
<protein>
    <submittedName>
        <fullName evidence="1">Uncharacterized protein</fullName>
    </submittedName>
</protein>
<dbReference type="AlphaFoldDB" id="A0A9P5SQL0"/>
<reference evidence="1" key="1">
    <citation type="journal article" date="2020" name="Fungal Divers.">
        <title>Resolving the Mortierellaceae phylogeny through synthesis of multi-gene phylogenetics and phylogenomics.</title>
        <authorList>
            <person name="Vandepol N."/>
            <person name="Liber J."/>
            <person name="Desiro A."/>
            <person name="Na H."/>
            <person name="Kennedy M."/>
            <person name="Barry K."/>
            <person name="Grigoriev I.V."/>
            <person name="Miller A.N."/>
            <person name="O'Donnell K."/>
            <person name="Stajich J.E."/>
            <person name="Bonito G."/>
        </authorList>
    </citation>
    <scope>NUCLEOTIDE SEQUENCE</scope>
    <source>
        <strain evidence="1">NVP1</strain>
    </source>
</reference>
<dbReference type="Gene3D" id="3.20.10.10">
    <property type="entry name" value="D-amino Acid Aminotransferase, subunit A, domain 2"/>
    <property type="match status" value="1"/>
</dbReference>
<gene>
    <name evidence="1" type="ORF">BG006_011238</name>
</gene>
<proteinExistence type="predicted"/>
<organism evidence="1 2">
    <name type="scientific">Podila minutissima</name>
    <dbReference type="NCBI Taxonomy" id="64525"/>
    <lineage>
        <taxon>Eukaryota</taxon>
        <taxon>Fungi</taxon>
        <taxon>Fungi incertae sedis</taxon>
        <taxon>Mucoromycota</taxon>
        <taxon>Mortierellomycotina</taxon>
        <taxon>Mortierellomycetes</taxon>
        <taxon>Mortierellales</taxon>
        <taxon>Mortierellaceae</taxon>
        <taxon>Podila</taxon>
    </lineage>
</organism>
<dbReference type="InterPro" id="IPR001544">
    <property type="entry name" value="Aminotrans_IV"/>
</dbReference>
<dbReference type="PANTHER" id="PTHR47703">
    <property type="entry name" value="D-AMINOACID AMINOTRANSFERASE-LIKE PLP-DEPENDENT ENZYMES SUPERFAMILY PROTEIN"/>
    <property type="match status" value="1"/>
</dbReference>
<dbReference type="GO" id="GO:0003824">
    <property type="term" value="F:catalytic activity"/>
    <property type="evidence" value="ECO:0007669"/>
    <property type="project" value="InterPro"/>
</dbReference>
<sequence>MLPRNVLAIRKTWGSTISSNGSHGLPHPSTTEILTTLTTKTSHATLLDYPNGSYTGMRTFNKVGIMDFTGHTARLANSLQQISFAPGGEEGGAKEDPEVVAGLAALRTHEVMTKETTDLVRAGLKFYYKQFKEPAQDLLSAVGETKVTVLCTWDPKDKEPTLLAHFEPLRTPKTPRCKVEVHGSPRHHATAKDSQWVRDRSKLEEALSKDSNEALLLDETTQDVYEGLSSNFFALDRATKTLVTAPLDSVLTGTILKVVVNVCEQYKIPVKFAFPNLKHVDGWEGAFISSTSRLVLPIETMVLPDGSTKQFGESATLELIRGQVLKECHKRAESLLSEEEL</sequence>
<dbReference type="PANTHER" id="PTHR47703:SF2">
    <property type="entry name" value="D-AMINOACID AMINOTRANSFERASE-LIKE PLP-DEPENDENT ENZYMES SUPERFAMILY PROTEIN"/>
    <property type="match status" value="1"/>
</dbReference>
<dbReference type="Proteomes" id="UP000696485">
    <property type="component" value="Unassembled WGS sequence"/>
</dbReference>